<gene>
    <name evidence="2" type="ORF">RN96_05520</name>
</gene>
<comment type="caution">
    <text evidence="2">The sequence shown here is derived from an EMBL/GenBank/DDBJ whole genome shotgun (WGS) entry which is preliminary data.</text>
</comment>
<dbReference type="CDD" id="cd02696">
    <property type="entry name" value="MurNAc-LAA"/>
    <property type="match status" value="1"/>
</dbReference>
<dbReference type="RefSeq" id="WP_098702640.1">
    <property type="nucleotide sequence ID" value="NZ_JAYFGK010000003.1"/>
</dbReference>
<dbReference type="Gene3D" id="3.40.630.40">
    <property type="entry name" value="Zn-dependent exopeptidases"/>
    <property type="match status" value="1"/>
</dbReference>
<dbReference type="GO" id="GO:0009253">
    <property type="term" value="P:peptidoglycan catabolic process"/>
    <property type="evidence" value="ECO:0007669"/>
    <property type="project" value="InterPro"/>
</dbReference>
<dbReference type="SUPFAM" id="SSF53187">
    <property type="entry name" value="Zn-dependent exopeptidases"/>
    <property type="match status" value="1"/>
</dbReference>
<accession>A0A2B7YET5</accession>
<sequence length="204" mass="23594">MKVALIIGHNKRSKGAYSTIVGSEYDYWKRIAEKIKTEIPLMVDVYERKPNQYYTREMFEVLEELNKNDYKFCMELHFNAAASEQANGCECLVYYGNNKAKELATDFMARLQNKFGSKIRTKENTLKEIKVVNGKELTTEKKETTRGLILIQDSKTRGGYGICKSKDTYILVEPFFGSNNDESLKFSVEKDVVDLFVKFIKENI</sequence>
<organism evidence="2 3">
    <name type="scientific">Fusobacterium nucleatum subsp. polymorphum</name>
    <name type="common">Fusobacterium polymorphum</name>
    <dbReference type="NCBI Taxonomy" id="76857"/>
    <lineage>
        <taxon>Bacteria</taxon>
        <taxon>Fusobacteriati</taxon>
        <taxon>Fusobacteriota</taxon>
        <taxon>Fusobacteriia</taxon>
        <taxon>Fusobacteriales</taxon>
        <taxon>Fusobacteriaceae</taxon>
        <taxon>Fusobacterium</taxon>
    </lineage>
</organism>
<evidence type="ECO:0000313" key="3">
    <source>
        <dbReference type="Proteomes" id="UP000222862"/>
    </source>
</evidence>
<dbReference type="Proteomes" id="UP000222862">
    <property type="component" value="Unassembled WGS sequence"/>
</dbReference>
<dbReference type="AlphaFoldDB" id="A0A2B7YET5"/>
<dbReference type="InterPro" id="IPR002508">
    <property type="entry name" value="MurNAc-LAA_cat"/>
</dbReference>
<feature type="domain" description="MurNAc-LAA" evidence="1">
    <location>
        <begin position="3"/>
        <end position="185"/>
    </location>
</feature>
<dbReference type="GO" id="GO:0008745">
    <property type="term" value="F:N-acetylmuramoyl-L-alanine amidase activity"/>
    <property type="evidence" value="ECO:0007669"/>
    <property type="project" value="InterPro"/>
</dbReference>
<evidence type="ECO:0000313" key="2">
    <source>
        <dbReference type="EMBL" id="PGH22584.1"/>
    </source>
</evidence>
<dbReference type="EMBL" id="NJGI01000001">
    <property type="protein sequence ID" value="PGH22584.1"/>
    <property type="molecule type" value="Genomic_DNA"/>
</dbReference>
<reference evidence="2 3" key="1">
    <citation type="submission" date="2017-06" db="EMBL/GenBank/DDBJ databases">
        <title>Genome sequencing of Fusobacterium nucleatum subsp. polymorphum KCOM 1232 (=ChDC F37).</title>
        <authorList>
            <person name="Kook J.-K."/>
            <person name="Park S.-N."/>
            <person name="Lim Y.K."/>
            <person name="Roh H."/>
        </authorList>
    </citation>
    <scope>NUCLEOTIDE SEQUENCE [LARGE SCALE GENOMIC DNA]</scope>
    <source>
        <strain evidence="3">KCOM 1232 ( ChDC F37)</strain>
    </source>
</reference>
<proteinExistence type="predicted"/>
<evidence type="ECO:0000259" key="1">
    <source>
        <dbReference type="Pfam" id="PF01520"/>
    </source>
</evidence>
<protein>
    <submittedName>
        <fullName evidence="2">N-acetylmuramoyl-L-alanine amidase</fullName>
    </submittedName>
</protein>
<dbReference type="Pfam" id="PF01520">
    <property type="entry name" value="Amidase_3"/>
    <property type="match status" value="1"/>
</dbReference>
<name>A0A2B7YET5_FUSNP</name>